<protein>
    <submittedName>
        <fullName evidence="1">Uncharacterized protein</fullName>
    </submittedName>
</protein>
<name>A0AAV5IV59_9ROSI</name>
<comment type="caution">
    <text evidence="1">The sequence shown here is derived from an EMBL/GenBank/DDBJ whole genome shotgun (WGS) entry which is preliminary data.</text>
</comment>
<organism evidence="1 2">
    <name type="scientific">Rubroshorea leprosula</name>
    <dbReference type="NCBI Taxonomy" id="152421"/>
    <lineage>
        <taxon>Eukaryota</taxon>
        <taxon>Viridiplantae</taxon>
        <taxon>Streptophyta</taxon>
        <taxon>Embryophyta</taxon>
        <taxon>Tracheophyta</taxon>
        <taxon>Spermatophyta</taxon>
        <taxon>Magnoliopsida</taxon>
        <taxon>eudicotyledons</taxon>
        <taxon>Gunneridae</taxon>
        <taxon>Pentapetalae</taxon>
        <taxon>rosids</taxon>
        <taxon>malvids</taxon>
        <taxon>Malvales</taxon>
        <taxon>Dipterocarpaceae</taxon>
        <taxon>Rubroshorea</taxon>
    </lineage>
</organism>
<dbReference type="Proteomes" id="UP001054252">
    <property type="component" value="Unassembled WGS sequence"/>
</dbReference>
<evidence type="ECO:0000313" key="1">
    <source>
        <dbReference type="EMBL" id="GKV02637.1"/>
    </source>
</evidence>
<gene>
    <name evidence="1" type="ORF">SLEP1_g15043</name>
</gene>
<dbReference type="EMBL" id="BPVZ01000019">
    <property type="protein sequence ID" value="GKV02637.1"/>
    <property type="molecule type" value="Genomic_DNA"/>
</dbReference>
<evidence type="ECO:0000313" key="2">
    <source>
        <dbReference type="Proteomes" id="UP001054252"/>
    </source>
</evidence>
<accession>A0AAV5IV59</accession>
<reference evidence="1 2" key="1">
    <citation type="journal article" date="2021" name="Commun. Biol.">
        <title>The genome of Shorea leprosula (Dipterocarpaceae) highlights the ecological relevance of drought in aseasonal tropical rainforests.</title>
        <authorList>
            <person name="Ng K.K.S."/>
            <person name="Kobayashi M.J."/>
            <person name="Fawcett J.A."/>
            <person name="Hatakeyama M."/>
            <person name="Paape T."/>
            <person name="Ng C.H."/>
            <person name="Ang C.C."/>
            <person name="Tnah L.H."/>
            <person name="Lee C.T."/>
            <person name="Nishiyama T."/>
            <person name="Sese J."/>
            <person name="O'Brien M.J."/>
            <person name="Copetti D."/>
            <person name="Mohd Noor M.I."/>
            <person name="Ong R.C."/>
            <person name="Putra M."/>
            <person name="Sireger I.Z."/>
            <person name="Indrioko S."/>
            <person name="Kosugi Y."/>
            <person name="Izuno A."/>
            <person name="Isagi Y."/>
            <person name="Lee S.L."/>
            <person name="Shimizu K.K."/>
        </authorList>
    </citation>
    <scope>NUCLEOTIDE SEQUENCE [LARGE SCALE GENOMIC DNA]</scope>
    <source>
        <strain evidence="1">214</strain>
    </source>
</reference>
<sequence>MIGDEREVIDQIHGKGCDIESIEIGWLFLMGLVSFSIEPRHVGFEGT</sequence>
<keyword evidence="2" id="KW-1185">Reference proteome</keyword>
<dbReference type="AlphaFoldDB" id="A0AAV5IV59"/>
<proteinExistence type="predicted"/>